<name>A0A8H8R4T6_9HELO</name>
<proteinExistence type="predicted"/>
<dbReference type="EMBL" id="QGMH01000047">
    <property type="protein sequence ID" value="TVY27495.1"/>
    <property type="molecule type" value="Genomic_DNA"/>
</dbReference>
<dbReference type="RefSeq" id="XP_031006283.1">
    <property type="nucleotide sequence ID" value="XM_031148584.1"/>
</dbReference>
<dbReference type="Proteomes" id="UP000431533">
    <property type="component" value="Unassembled WGS sequence"/>
</dbReference>
<dbReference type="InterPro" id="IPR008928">
    <property type="entry name" value="6-hairpin_glycosidase_sf"/>
</dbReference>
<evidence type="ECO:0000313" key="3">
    <source>
        <dbReference type="Proteomes" id="UP000431533"/>
    </source>
</evidence>
<dbReference type="GeneID" id="41983813"/>
<dbReference type="GO" id="GO:0003824">
    <property type="term" value="F:catalytic activity"/>
    <property type="evidence" value="ECO:0007669"/>
    <property type="project" value="UniProtKB-ARBA"/>
</dbReference>
<dbReference type="GO" id="GO:0005975">
    <property type="term" value="P:carbohydrate metabolic process"/>
    <property type="evidence" value="ECO:0007669"/>
    <property type="project" value="InterPro"/>
</dbReference>
<feature type="chain" id="PRO_5034790112" description="Six-hairpin glycosidase-like protein" evidence="1">
    <location>
        <begin position="20"/>
        <end position="687"/>
    </location>
</feature>
<evidence type="ECO:0008006" key="4">
    <source>
        <dbReference type="Google" id="ProtNLM"/>
    </source>
</evidence>
<keyword evidence="1" id="KW-0732">Signal</keyword>
<feature type="signal peptide" evidence="1">
    <location>
        <begin position="1"/>
        <end position="19"/>
    </location>
</feature>
<dbReference type="Gene3D" id="1.50.10.10">
    <property type="match status" value="1"/>
</dbReference>
<evidence type="ECO:0000256" key="1">
    <source>
        <dbReference type="SAM" id="SignalP"/>
    </source>
</evidence>
<organism evidence="2 3">
    <name type="scientific">Lachnellula hyalina</name>
    <dbReference type="NCBI Taxonomy" id="1316788"/>
    <lineage>
        <taxon>Eukaryota</taxon>
        <taxon>Fungi</taxon>
        <taxon>Dikarya</taxon>
        <taxon>Ascomycota</taxon>
        <taxon>Pezizomycotina</taxon>
        <taxon>Leotiomycetes</taxon>
        <taxon>Helotiales</taxon>
        <taxon>Lachnaceae</taxon>
        <taxon>Lachnellula</taxon>
    </lineage>
</organism>
<gene>
    <name evidence="2" type="ORF">LHYA1_G003615</name>
</gene>
<evidence type="ECO:0000313" key="2">
    <source>
        <dbReference type="EMBL" id="TVY27495.1"/>
    </source>
</evidence>
<keyword evidence="3" id="KW-1185">Reference proteome</keyword>
<dbReference type="SUPFAM" id="SSF48208">
    <property type="entry name" value="Six-hairpin glycosidases"/>
    <property type="match status" value="1"/>
</dbReference>
<accession>A0A8H8R4T6</accession>
<dbReference type="InterPro" id="IPR012341">
    <property type="entry name" value="6hp_glycosidase-like_sf"/>
</dbReference>
<sequence length="687" mass="77032">MRVWASILTVAICLTPAYSKINRKEVVQSFNPVRNASSNSTPVQVGNGNFAFGVDITGLQTFMPFGTLSSWGWHNFSLPIAPGQTSPADFTGLDWWTHGRLVNYDQSNPAEPLISNWMVQNPQRINLGRIGFWFGNETVTETDLSDKSQTLDLYSGTIVSQFKVSGSQVIVKTYVDPGSDSVAIQIESDLLKGGQLGVFFDYPYSDVNKFDAPFVGVWNATSQHSTSLQKSPKQAQITHNIDKTTYYTAIQWSGYALINGPSNSTHRYVLQPRGDSSLDLTVNFSRKSNQAGDDASLIAKSSADWWQDYWETGAFIDLTRSNNENATELQRRIILSQYLLAVNEAGQDPPQESGLVNNGWYGKFHLEMVVWHLMHWGRWGKWALLNRSMPGVYERFLPTSIQRAQYQGYTGARWGKMSDPSGRSAPGEINSLLIWQQPHPFYLAENEYRTFPTQNTLQRWDEILTQSAEFMVSFAWYNTSTGFYDLGPPMYPVSENTPPNATFNPTFELAYWRFGLTIAAQWKTRQHLPIPPSWLHVAQNLAPLPIINDTYPIYQDMPNMWTDATTVYDHPAMTRHLRPPTPNRGSQSNTSLWDFAHLFGWDFPMLAMNAARLGRPGKAVEYLLHAGFAFDDVGMPIGGPRVATPYFPASGSLLLAVAMMAGGWDGSEGARFPVGWKVDVEGFEPAL</sequence>
<dbReference type="OrthoDB" id="3534988at2759"/>
<protein>
    <recommendedName>
        <fullName evidence="4">Six-hairpin glycosidase-like protein</fullName>
    </recommendedName>
</protein>
<reference evidence="2 3" key="1">
    <citation type="submission" date="2018-05" db="EMBL/GenBank/DDBJ databases">
        <title>Genome sequencing and assembly of the regulated plant pathogen Lachnellula willkommii and related sister species for the development of diagnostic species identification markers.</title>
        <authorList>
            <person name="Giroux E."/>
            <person name="Bilodeau G."/>
        </authorList>
    </citation>
    <scope>NUCLEOTIDE SEQUENCE [LARGE SCALE GENOMIC DNA]</scope>
    <source>
        <strain evidence="2 3">CBS 185.66</strain>
    </source>
</reference>
<dbReference type="AlphaFoldDB" id="A0A8H8R4T6"/>
<comment type="caution">
    <text evidence="2">The sequence shown here is derived from an EMBL/GenBank/DDBJ whole genome shotgun (WGS) entry which is preliminary data.</text>
</comment>